<gene>
    <name evidence="1" type="ORF">NM688_g4144</name>
</gene>
<keyword evidence="2" id="KW-1185">Reference proteome</keyword>
<accession>A0ACC1T3R4</accession>
<organism evidence="1 2">
    <name type="scientific">Phlebia brevispora</name>
    <dbReference type="NCBI Taxonomy" id="194682"/>
    <lineage>
        <taxon>Eukaryota</taxon>
        <taxon>Fungi</taxon>
        <taxon>Dikarya</taxon>
        <taxon>Basidiomycota</taxon>
        <taxon>Agaricomycotina</taxon>
        <taxon>Agaricomycetes</taxon>
        <taxon>Polyporales</taxon>
        <taxon>Meruliaceae</taxon>
        <taxon>Phlebia</taxon>
    </lineage>
</organism>
<dbReference type="Proteomes" id="UP001148662">
    <property type="component" value="Unassembled WGS sequence"/>
</dbReference>
<protein>
    <submittedName>
        <fullName evidence="1">Uncharacterized protein</fullName>
    </submittedName>
</protein>
<evidence type="ECO:0000313" key="1">
    <source>
        <dbReference type="EMBL" id="KAJ3552459.1"/>
    </source>
</evidence>
<sequence length="120" mass="13550">MGGALRSVKEFVQGEIGNSKKSARNASFVGKDGRRYTWKVNRKSLALVRDDLPEDQPVAVYHREKRYMHVLRMSQHPYLEITSAAMDTLDSLIRAGGMGCDEQSQPANLFIAKFPPNFYS</sequence>
<dbReference type="EMBL" id="JANHOG010000658">
    <property type="protein sequence ID" value="KAJ3552459.1"/>
    <property type="molecule type" value="Genomic_DNA"/>
</dbReference>
<name>A0ACC1T3R4_9APHY</name>
<evidence type="ECO:0000313" key="2">
    <source>
        <dbReference type="Proteomes" id="UP001148662"/>
    </source>
</evidence>
<comment type="caution">
    <text evidence="1">The sequence shown here is derived from an EMBL/GenBank/DDBJ whole genome shotgun (WGS) entry which is preliminary data.</text>
</comment>
<proteinExistence type="predicted"/>
<reference evidence="1" key="1">
    <citation type="submission" date="2022-07" db="EMBL/GenBank/DDBJ databases">
        <title>Genome Sequence of Phlebia brevispora.</title>
        <authorList>
            <person name="Buettner E."/>
        </authorList>
    </citation>
    <scope>NUCLEOTIDE SEQUENCE</scope>
    <source>
        <strain evidence="1">MPL23</strain>
    </source>
</reference>